<evidence type="ECO:0000259" key="3">
    <source>
        <dbReference type="Pfam" id="PF22120"/>
    </source>
</evidence>
<gene>
    <name evidence="4" type="ORF">HG543_09435</name>
</gene>
<dbReference type="InterPro" id="IPR054338">
    <property type="entry name" value="Tse3_cat"/>
</dbReference>
<dbReference type="InterPro" id="IPR023346">
    <property type="entry name" value="Lysozyme-like_dom_sf"/>
</dbReference>
<dbReference type="EMBL" id="JABBJJ010000031">
    <property type="protein sequence ID" value="NMO15077.1"/>
    <property type="molecule type" value="Genomic_DNA"/>
</dbReference>
<evidence type="ECO:0000256" key="1">
    <source>
        <dbReference type="SAM" id="MobiDB-lite"/>
    </source>
</evidence>
<evidence type="ECO:0000313" key="5">
    <source>
        <dbReference type="Proteomes" id="UP000518300"/>
    </source>
</evidence>
<dbReference type="AlphaFoldDB" id="A0A848L942"/>
<feature type="compositionally biased region" description="Low complexity" evidence="1">
    <location>
        <begin position="77"/>
        <end position="87"/>
    </location>
</feature>
<feature type="region of interest" description="Disordered" evidence="1">
    <location>
        <begin position="77"/>
        <end position="102"/>
    </location>
</feature>
<evidence type="ECO:0000259" key="2">
    <source>
        <dbReference type="Pfam" id="PF22115"/>
    </source>
</evidence>
<dbReference type="Pfam" id="PF22120">
    <property type="entry name" value="T6SS_Tse3_N"/>
    <property type="match status" value="1"/>
</dbReference>
<feature type="domain" description="Peptidoglycan muramidase Tse3 catalytic" evidence="2">
    <location>
        <begin position="228"/>
        <end position="413"/>
    </location>
</feature>
<organism evidence="4 5">
    <name type="scientific">Pyxidicoccus fallax</name>
    <dbReference type="NCBI Taxonomy" id="394095"/>
    <lineage>
        <taxon>Bacteria</taxon>
        <taxon>Pseudomonadati</taxon>
        <taxon>Myxococcota</taxon>
        <taxon>Myxococcia</taxon>
        <taxon>Myxococcales</taxon>
        <taxon>Cystobacterineae</taxon>
        <taxon>Myxococcaceae</taxon>
        <taxon>Pyxidicoccus</taxon>
    </lineage>
</organism>
<name>A0A848L942_9BACT</name>
<sequence>MRITSPRTPTSGAIPSRESKDITPNSTTGEVDGAQGGAPTPRPATDFSVSGFEETPSAARTWARFSGETPGLTLAAERAAGPAGPAGPAAPQPSPAAPQQSTAARVQELISYGVTDWAVTSAEQSQVLSLLRADRNLSGTVRELQSNNMLGALMDRVSDPGHRRELVQMLGARTDDSARSMVTPHVARLGAQWEMQFNLGRMGVTSAAPPFNVGPFRPLVSNNPEAPFTGAGASGVNPTQRGVPLTDQFQLWREDPATTQRYSNPIPGDLSAYLNSLSPTDRSRQAELFLRQPISTVDPASYAGRIPSRAQVIEAAARHNNIEPELLAGFLLAEQRDQSANEDAKDYVGATRGANTSVGLGQVVISTARRNDLFQDLLSPGTRGALSDTDTARLLASDEYNIFAAARYIRQVADEGSRLGATAVPGTRSTYPDLDLGAYRRHSSSWPRDNIRALGSEYTSRAWDDRLSTGWGNFVLSAYDDVRASGVFPEPE</sequence>
<proteinExistence type="predicted"/>
<reference evidence="4 5" key="1">
    <citation type="submission" date="2020-04" db="EMBL/GenBank/DDBJ databases">
        <title>Draft genome of Pyxidicoccus fallax type strain.</title>
        <authorList>
            <person name="Whitworth D.E."/>
        </authorList>
    </citation>
    <scope>NUCLEOTIDE SEQUENCE [LARGE SCALE GENOMIC DNA]</scope>
    <source>
        <strain evidence="4 5">DSM 14698</strain>
    </source>
</reference>
<feature type="compositionally biased region" description="Polar residues" evidence="1">
    <location>
        <begin position="1"/>
        <end position="13"/>
    </location>
</feature>
<dbReference type="InterPro" id="IPR054356">
    <property type="entry name" value="Tse3_N"/>
</dbReference>
<dbReference type="Pfam" id="PF22115">
    <property type="entry name" value="T6SS_Tse3_cat"/>
    <property type="match status" value="1"/>
</dbReference>
<dbReference type="Gene3D" id="1.10.530.10">
    <property type="match status" value="1"/>
</dbReference>
<accession>A0A848L942</accession>
<comment type="caution">
    <text evidence="4">The sequence shown here is derived from an EMBL/GenBank/DDBJ whole genome shotgun (WGS) entry which is preliminary data.</text>
</comment>
<dbReference type="RefSeq" id="WP_169344373.1">
    <property type="nucleotide sequence ID" value="NZ_JABBJJ010000031.1"/>
</dbReference>
<feature type="domain" description="Peptidoglycan muramidase Tse3 N-terminal" evidence="3">
    <location>
        <begin position="100"/>
        <end position="195"/>
    </location>
</feature>
<dbReference type="Proteomes" id="UP000518300">
    <property type="component" value="Unassembled WGS sequence"/>
</dbReference>
<keyword evidence="5" id="KW-1185">Reference proteome</keyword>
<dbReference type="SUPFAM" id="SSF53955">
    <property type="entry name" value="Lysozyme-like"/>
    <property type="match status" value="1"/>
</dbReference>
<evidence type="ECO:0000313" key="4">
    <source>
        <dbReference type="EMBL" id="NMO15077.1"/>
    </source>
</evidence>
<feature type="region of interest" description="Disordered" evidence="1">
    <location>
        <begin position="1"/>
        <end position="59"/>
    </location>
</feature>
<protein>
    <submittedName>
        <fullName evidence="4">Uncharacterized protein</fullName>
    </submittedName>
</protein>